<dbReference type="Pfam" id="PF12588">
    <property type="entry name" value="PSDC"/>
    <property type="match status" value="1"/>
</dbReference>
<dbReference type="PANTHER" id="PTHR10067:SF9">
    <property type="entry name" value="PHOSPHATIDYLSERINE DECARBOXYLASE FAMILY PROTEIN (AFU_ORTHOLOGUE AFUA_7G01730)"/>
    <property type="match status" value="1"/>
</dbReference>
<dbReference type="GO" id="GO:0004609">
    <property type="term" value="F:phosphatidylserine decarboxylase activity"/>
    <property type="evidence" value="ECO:0007669"/>
    <property type="project" value="InterPro"/>
</dbReference>
<dbReference type="Proteomes" id="UP000326950">
    <property type="component" value="Unassembled WGS sequence"/>
</dbReference>
<dbReference type="EMBL" id="ML738644">
    <property type="protein sequence ID" value="KAE8161333.1"/>
    <property type="molecule type" value="Genomic_DNA"/>
</dbReference>
<evidence type="ECO:0000313" key="4">
    <source>
        <dbReference type="EMBL" id="KAE8161333.1"/>
    </source>
</evidence>
<accession>A0A5N6USC9</accession>
<dbReference type="OrthoDB" id="5973539at2759"/>
<dbReference type="InterPro" id="IPR022237">
    <property type="entry name" value="PsiD-like"/>
</dbReference>
<evidence type="ECO:0000256" key="1">
    <source>
        <dbReference type="ARBA" id="ARBA00022793"/>
    </source>
</evidence>
<keyword evidence="1" id="KW-0210">Decarboxylase</keyword>
<sequence>MYLNYPLPSASADGPHCQGAFGRHVPAAGNQEYVSWLANLLREVERNPQDLHPVLGEFERLIETNPRIYMLLQSMLHEAQECRLGVEQNVDMDDYHKLLQVLNHIITHAPPWSDDHPGVPMLVLLRFSMPTVSGYAFFQDPEVNKLIKKTLDAWADYLSSPESAGVLNTSTTGWFSAGALRRLTGTANIGGDGFEFGELYICNPDAPHYGFKSWDDFFTRRFREGVRPVAFPDDDSVIVNPCESQPFALARQVKFRDSFWIKGKAYSLSDMLGNTFVTPFLDGTVYQGYLDTFSYHRWHSPVSGRIVKSYVLDGTYFSTPEALNVNPPNKDPGNEIPYQGYLAAMATRAVILIEAENPEIGLMAFLAIGMAEISTCEISVCEGDYLRKGDELGMFHYGGSSHCLIFQNGVNITGFPEIGGGKNIPVRGQLAIVTPMEVDGFQLV</sequence>
<gene>
    <name evidence="4" type="ORF">BDV40DRAFT_289442</name>
</gene>
<dbReference type="GO" id="GO:0006646">
    <property type="term" value="P:phosphatidylethanolamine biosynthetic process"/>
    <property type="evidence" value="ECO:0007669"/>
    <property type="project" value="TreeGrafter"/>
</dbReference>
<evidence type="ECO:0000313" key="5">
    <source>
        <dbReference type="Proteomes" id="UP000326950"/>
    </source>
</evidence>
<proteinExistence type="predicted"/>
<dbReference type="PANTHER" id="PTHR10067">
    <property type="entry name" value="PHOSPHATIDYLSERINE DECARBOXYLASE"/>
    <property type="match status" value="1"/>
</dbReference>
<feature type="domain" description="L-tryptophan decarboxylase PsiD-like" evidence="3">
    <location>
        <begin position="52"/>
        <end position="182"/>
    </location>
</feature>
<protein>
    <submittedName>
        <fullName evidence="4">Phophatidylserine decarboxylase-domain-containing protein</fullName>
    </submittedName>
</protein>
<dbReference type="GO" id="GO:0005739">
    <property type="term" value="C:mitochondrion"/>
    <property type="evidence" value="ECO:0007669"/>
    <property type="project" value="TreeGrafter"/>
</dbReference>
<dbReference type="AlphaFoldDB" id="A0A5N6USC9"/>
<reference evidence="4 5" key="1">
    <citation type="submission" date="2019-04" db="EMBL/GenBank/DDBJ databases">
        <title>Friends and foes A comparative genomics study of 23 Aspergillus species from section Flavi.</title>
        <authorList>
            <consortium name="DOE Joint Genome Institute"/>
            <person name="Kjaerbolling I."/>
            <person name="Vesth T."/>
            <person name="Frisvad J.C."/>
            <person name="Nybo J.L."/>
            <person name="Theobald S."/>
            <person name="Kildgaard S."/>
            <person name="Isbrandt T."/>
            <person name="Kuo A."/>
            <person name="Sato A."/>
            <person name="Lyhne E.K."/>
            <person name="Kogle M.E."/>
            <person name="Wiebenga A."/>
            <person name="Kun R.S."/>
            <person name="Lubbers R.J."/>
            <person name="Makela M.R."/>
            <person name="Barry K."/>
            <person name="Chovatia M."/>
            <person name="Clum A."/>
            <person name="Daum C."/>
            <person name="Haridas S."/>
            <person name="He G."/>
            <person name="LaButti K."/>
            <person name="Lipzen A."/>
            <person name="Mondo S."/>
            <person name="Riley R."/>
            <person name="Salamov A."/>
            <person name="Simmons B.A."/>
            <person name="Magnuson J.K."/>
            <person name="Henrissat B."/>
            <person name="Mortensen U.H."/>
            <person name="Larsen T.O."/>
            <person name="Devries R.P."/>
            <person name="Grigoriev I.V."/>
            <person name="Machida M."/>
            <person name="Baker S.E."/>
            <person name="Andersen M.R."/>
        </authorList>
    </citation>
    <scope>NUCLEOTIDE SEQUENCE [LARGE SCALE GENOMIC DNA]</scope>
    <source>
        <strain evidence="4 5">CBS 117626</strain>
    </source>
</reference>
<evidence type="ECO:0000256" key="2">
    <source>
        <dbReference type="ARBA" id="ARBA00023239"/>
    </source>
</evidence>
<evidence type="ECO:0000259" key="3">
    <source>
        <dbReference type="Pfam" id="PF12588"/>
    </source>
</evidence>
<dbReference type="Pfam" id="PF02666">
    <property type="entry name" value="PS_Dcarbxylase"/>
    <property type="match status" value="1"/>
</dbReference>
<keyword evidence="2" id="KW-0456">Lyase</keyword>
<organism evidence="4 5">
    <name type="scientific">Aspergillus tamarii</name>
    <dbReference type="NCBI Taxonomy" id="41984"/>
    <lineage>
        <taxon>Eukaryota</taxon>
        <taxon>Fungi</taxon>
        <taxon>Dikarya</taxon>
        <taxon>Ascomycota</taxon>
        <taxon>Pezizomycotina</taxon>
        <taxon>Eurotiomycetes</taxon>
        <taxon>Eurotiomycetidae</taxon>
        <taxon>Eurotiales</taxon>
        <taxon>Aspergillaceae</taxon>
        <taxon>Aspergillus</taxon>
        <taxon>Aspergillus subgen. Circumdati</taxon>
    </lineage>
</organism>
<dbReference type="InterPro" id="IPR003817">
    <property type="entry name" value="PS_Dcarbxylase"/>
</dbReference>
<name>A0A5N6USC9_ASPTM</name>
<keyword evidence="5" id="KW-1185">Reference proteome</keyword>